<dbReference type="PANTHER" id="PTHR46797:SF23">
    <property type="entry name" value="HTH-TYPE TRANSCRIPTIONAL REGULATOR SUTR"/>
    <property type="match status" value="1"/>
</dbReference>
<evidence type="ECO:0000313" key="7">
    <source>
        <dbReference type="Proteomes" id="UP000253303"/>
    </source>
</evidence>
<evidence type="ECO:0000259" key="5">
    <source>
        <dbReference type="PROSITE" id="PS50943"/>
    </source>
</evidence>
<dbReference type="InterPro" id="IPR026281">
    <property type="entry name" value="HTH_RamB"/>
</dbReference>
<dbReference type="GO" id="GO:0003677">
    <property type="term" value="F:DNA binding"/>
    <property type="evidence" value="ECO:0007669"/>
    <property type="project" value="UniProtKB-KW"/>
</dbReference>
<dbReference type="InterPro" id="IPR010982">
    <property type="entry name" value="Lambda_DNA-bd_dom_sf"/>
</dbReference>
<dbReference type="SMART" id="SM00530">
    <property type="entry name" value="HTH_XRE"/>
    <property type="match status" value="1"/>
</dbReference>
<comment type="similarity">
    <text evidence="1">Belongs to the short-chain fatty acyl-CoA assimilation regulator (ScfR) family.</text>
</comment>
<dbReference type="GO" id="GO:0005829">
    <property type="term" value="C:cytosol"/>
    <property type="evidence" value="ECO:0007669"/>
    <property type="project" value="TreeGrafter"/>
</dbReference>
<proteinExistence type="inferred from homology"/>
<dbReference type="PANTHER" id="PTHR46797">
    <property type="entry name" value="HTH-TYPE TRANSCRIPTIONAL REGULATOR"/>
    <property type="match status" value="1"/>
</dbReference>
<reference evidence="6 7" key="1">
    <citation type="submission" date="2018-06" db="EMBL/GenBank/DDBJ databases">
        <title>Sphaerisporangium craniellae sp. nov., isolated from a marine sponge in the South China Sea.</title>
        <authorList>
            <person name="Li L."/>
        </authorList>
    </citation>
    <scope>NUCLEOTIDE SEQUENCE [LARGE SCALE GENOMIC DNA]</scope>
    <source>
        <strain evidence="6 7">LHW63015</strain>
    </source>
</reference>
<dbReference type="SUPFAM" id="SSF47413">
    <property type="entry name" value="lambda repressor-like DNA-binding domains"/>
    <property type="match status" value="1"/>
</dbReference>
<dbReference type="InterPro" id="IPR050807">
    <property type="entry name" value="TransReg_Diox_bact_type"/>
</dbReference>
<evidence type="ECO:0000313" key="6">
    <source>
        <dbReference type="EMBL" id="RBQ16977.1"/>
    </source>
</evidence>
<comment type="caution">
    <text evidence="6">The sequence shown here is derived from an EMBL/GenBank/DDBJ whole genome shotgun (WGS) entry which is preliminary data.</text>
</comment>
<dbReference type="OrthoDB" id="9810578at2"/>
<keyword evidence="2" id="KW-0805">Transcription regulation</keyword>
<dbReference type="Proteomes" id="UP000253303">
    <property type="component" value="Unassembled WGS sequence"/>
</dbReference>
<accession>A0A366LT96</accession>
<organism evidence="6 7">
    <name type="scientific">Spongiactinospora rosea</name>
    <dbReference type="NCBI Taxonomy" id="2248750"/>
    <lineage>
        <taxon>Bacteria</taxon>
        <taxon>Bacillati</taxon>
        <taxon>Actinomycetota</taxon>
        <taxon>Actinomycetes</taxon>
        <taxon>Streptosporangiales</taxon>
        <taxon>Streptosporangiaceae</taxon>
        <taxon>Spongiactinospora</taxon>
    </lineage>
</organism>
<dbReference type="InterPro" id="IPR001387">
    <property type="entry name" value="Cro/C1-type_HTH"/>
</dbReference>
<dbReference type="InterPro" id="IPR018653">
    <property type="entry name" value="ScfR_C"/>
</dbReference>
<dbReference type="Pfam" id="PF09856">
    <property type="entry name" value="ScfRs"/>
    <property type="match status" value="1"/>
</dbReference>
<gene>
    <name evidence="6" type="ORF">DP939_28050</name>
</gene>
<dbReference type="InterPro" id="IPR010359">
    <property type="entry name" value="IrrE_HExxH"/>
</dbReference>
<dbReference type="GO" id="GO:0003700">
    <property type="term" value="F:DNA-binding transcription factor activity"/>
    <property type="evidence" value="ECO:0007669"/>
    <property type="project" value="TreeGrafter"/>
</dbReference>
<keyword evidence="4" id="KW-0804">Transcription</keyword>
<dbReference type="RefSeq" id="WP_113983838.1">
    <property type="nucleotide sequence ID" value="NZ_QMEY01000014.1"/>
</dbReference>
<dbReference type="PIRSF" id="PIRSF019251">
    <property type="entry name" value="Rv0465c"/>
    <property type="match status" value="1"/>
</dbReference>
<dbReference type="Pfam" id="PF01381">
    <property type="entry name" value="HTH_3"/>
    <property type="match status" value="1"/>
</dbReference>
<evidence type="ECO:0000256" key="2">
    <source>
        <dbReference type="ARBA" id="ARBA00023015"/>
    </source>
</evidence>
<evidence type="ECO:0000256" key="4">
    <source>
        <dbReference type="ARBA" id="ARBA00023163"/>
    </source>
</evidence>
<evidence type="ECO:0000256" key="1">
    <source>
        <dbReference type="ARBA" id="ARBA00007227"/>
    </source>
</evidence>
<dbReference type="PROSITE" id="PS50943">
    <property type="entry name" value="HTH_CROC1"/>
    <property type="match status" value="1"/>
</dbReference>
<evidence type="ECO:0000256" key="3">
    <source>
        <dbReference type="ARBA" id="ARBA00023125"/>
    </source>
</evidence>
<dbReference type="Pfam" id="PF06114">
    <property type="entry name" value="Peptidase_M78"/>
    <property type="match status" value="1"/>
</dbReference>
<dbReference type="Gene3D" id="1.10.260.40">
    <property type="entry name" value="lambda repressor-like DNA-binding domains"/>
    <property type="match status" value="1"/>
</dbReference>
<dbReference type="EMBL" id="QMEY01000014">
    <property type="protein sequence ID" value="RBQ16977.1"/>
    <property type="molecule type" value="Genomic_DNA"/>
</dbReference>
<name>A0A366LT96_9ACTN</name>
<feature type="domain" description="HTH cro/C1-type" evidence="5">
    <location>
        <begin position="10"/>
        <end position="64"/>
    </location>
</feature>
<keyword evidence="7" id="KW-1185">Reference proteome</keyword>
<keyword evidence="3" id="KW-0238">DNA-binding</keyword>
<protein>
    <submittedName>
        <fullName evidence="6">Cro/Cl family transcriptional regulator</fullName>
    </submittedName>
</protein>
<sequence>MGKIFVGPRLRALRRDREISQVELAGLVGISASYLNQIEHNQRPLTATVLLRLTEVFGVDPEFFAPEDDARLIADLREALAGEQIPAAALADLVGGDPEIARAVTGLHRRLLAATEHVAVLTGAQPIAPAPYELVRDFFYDRHNYFAELDRAAEDLADGSDPGRFAAARLAAHGVRIMVSGDARRHYDPETRVLRVSPALDHAQRAFQLATQLALLEHGPLIADLVDGAGFADPDARALARIGLANYFAGALLLPYRRFRDAAERHRYDLDRLAGEFGVGFETVCHRLSTLQRPRLRGVPFSFVRVDRAGNISKRQSATGFHFTRAGGSCPLWNVYDAFTTPGRLLTQVAEMPDGRRYFWTARTVQRRPPRHGVPGALFAIGLGCELRHAHRLIYADGLDLSRPQVTPIGLGCKVCERADCAQRAFPPTGTHVRADEHVSGPVPYTAP</sequence>
<dbReference type="CDD" id="cd00093">
    <property type="entry name" value="HTH_XRE"/>
    <property type="match status" value="1"/>
</dbReference>
<dbReference type="AlphaFoldDB" id="A0A366LT96"/>